<name>A0A849I2E3_9HYPH</name>
<comment type="caution">
    <text evidence="3">The sequence shown here is derived from an EMBL/GenBank/DDBJ whole genome shotgun (WGS) entry which is preliminary data.</text>
</comment>
<proteinExistence type="predicted"/>
<feature type="compositionally biased region" description="Low complexity" evidence="1">
    <location>
        <begin position="21"/>
        <end position="47"/>
    </location>
</feature>
<evidence type="ECO:0000256" key="2">
    <source>
        <dbReference type="SAM" id="SignalP"/>
    </source>
</evidence>
<accession>A0A849I2E3</accession>
<reference evidence="3 4" key="1">
    <citation type="submission" date="2020-04" db="EMBL/GenBank/DDBJ databases">
        <title>Enterovirga sp. isolate from soil.</title>
        <authorList>
            <person name="Chea S."/>
            <person name="Kim D.-U."/>
        </authorList>
    </citation>
    <scope>NUCLEOTIDE SEQUENCE [LARGE SCALE GENOMIC DNA]</scope>
    <source>
        <strain evidence="3 4">DB1703</strain>
    </source>
</reference>
<dbReference type="AlphaFoldDB" id="A0A849I2E3"/>
<evidence type="ECO:0000256" key="1">
    <source>
        <dbReference type="SAM" id="MobiDB-lite"/>
    </source>
</evidence>
<sequence>MKSLAAALAAAVTLIAGSAWAQATPPAAASPSSPPASTAESQTAPAQMRETGRPGRGAHIKIDGPGGVEVSIRCADGETTRACADIAIQLMERARSVSSERRRDWDRDRDRDAFRDRD</sequence>
<gene>
    <name evidence="3" type="ORF">HJG44_03785</name>
</gene>
<dbReference type="EMBL" id="JABEPP010000001">
    <property type="protein sequence ID" value="NNM71518.1"/>
    <property type="molecule type" value="Genomic_DNA"/>
</dbReference>
<feature type="region of interest" description="Disordered" evidence="1">
    <location>
        <begin position="21"/>
        <end position="67"/>
    </location>
</feature>
<feature type="region of interest" description="Disordered" evidence="1">
    <location>
        <begin position="93"/>
        <end position="118"/>
    </location>
</feature>
<keyword evidence="2" id="KW-0732">Signal</keyword>
<feature type="signal peptide" evidence="2">
    <location>
        <begin position="1"/>
        <end position="21"/>
    </location>
</feature>
<feature type="chain" id="PRO_5032445976" description="UrcA family protein" evidence="2">
    <location>
        <begin position="22"/>
        <end position="118"/>
    </location>
</feature>
<evidence type="ECO:0000313" key="3">
    <source>
        <dbReference type="EMBL" id="NNM71518.1"/>
    </source>
</evidence>
<evidence type="ECO:0008006" key="5">
    <source>
        <dbReference type="Google" id="ProtNLM"/>
    </source>
</evidence>
<evidence type="ECO:0000313" key="4">
    <source>
        <dbReference type="Proteomes" id="UP000564885"/>
    </source>
</evidence>
<keyword evidence="4" id="KW-1185">Reference proteome</keyword>
<dbReference type="RefSeq" id="WP_171216971.1">
    <property type="nucleotide sequence ID" value="NZ_JABEPP010000001.1"/>
</dbReference>
<organism evidence="3 4">
    <name type="scientific">Enterovirga aerilata</name>
    <dbReference type="NCBI Taxonomy" id="2730920"/>
    <lineage>
        <taxon>Bacteria</taxon>
        <taxon>Pseudomonadati</taxon>
        <taxon>Pseudomonadota</taxon>
        <taxon>Alphaproteobacteria</taxon>
        <taxon>Hyphomicrobiales</taxon>
        <taxon>Methylobacteriaceae</taxon>
        <taxon>Enterovirga</taxon>
    </lineage>
</organism>
<protein>
    <recommendedName>
        <fullName evidence="5">UrcA family protein</fullName>
    </recommendedName>
</protein>
<dbReference type="Proteomes" id="UP000564885">
    <property type="component" value="Unassembled WGS sequence"/>
</dbReference>